<evidence type="ECO:0000313" key="3">
    <source>
        <dbReference type="Proteomes" id="UP000464577"/>
    </source>
</evidence>
<gene>
    <name evidence="2" type="ORF">GJR95_20935</name>
</gene>
<feature type="region of interest" description="Disordered" evidence="1">
    <location>
        <begin position="1"/>
        <end position="26"/>
    </location>
</feature>
<evidence type="ECO:0000256" key="1">
    <source>
        <dbReference type="SAM" id="MobiDB-lite"/>
    </source>
</evidence>
<reference evidence="2 3" key="1">
    <citation type="submission" date="2019-11" db="EMBL/GenBank/DDBJ databases">
        <title>Spirosoma endbachense sp. nov., isolated from a natural salt meadow.</title>
        <authorList>
            <person name="Rojas J."/>
            <person name="Ambika Manirajan B."/>
            <person name="Ratering S."/>
            <person name="Suarez C."/>
            <person name="Geissler-Plaum R."/>
            <person name="Schnell S."/>
        </authorList>
    </citation>
    <scope>NUCLEOTIDE SEQUENCE [LARGE SCALE GENOMIC DNA]</scope>
    <source>
        <strain evidence="2 3">I-24</strain>
    </source>
</reference>
<proteinExistence type="predicted"/>
<dbReference type="Proteomes" id="UP000464577">
    <property type="component" value="Chromosome"/>
</dbReference>
<keyword evidence="3" id="KW-1185">Reference proteome</keyword>
<sequence>MESINLHQLLPVSGERKPARATRRKVNGPATAALLIKMATEILTASPTLRHQTNITLTDLAAAEKVRKALLKTSLK</sequence>
<dbReference type="RefSeq" id="WP_162387731.1">
    <property type="nucleotide sequence ID" value="NZ_CP045997.1"/>
</dbReference>
<protein>
    <submittedName>
        <fullName evidence="2">Uncharacterized protein</fullName>
    </submittedName>
</protein>
<accession>A0A6P1VZX0</accession>
<dbReference type="EMBL" id="CP045997">
    <property type="protein sequence ID" value="QHV97320.1"/>
    <property type="molecule type" value="Genomic_DNA"/>
</dbReference>
<dbReference type="KEGG" id="senf:GJR95_20935"/>
<name>A0A6P1VZX0_9BACT</name>
<organism evidence="2 3">
    <name type="scientific">Spirosoma endbachense</name>
    <dbReference type="NCBI Taxonomy" id="2666025"/>
    <lineage>
        <taxon>Bacteria</taxon>
        <taxon>Pseudomonadati</taxon>
        <taxon>Bacteroidota</taxon>
        <taxon>Cytophagia</taxon>
        <taxon>Cytophagales</taxon>
        <taxon>Cytophagaceae</taxon>
        <taxon>Spirosoma</taxon>
    </lineage>
</organism>
<dbReference type="AlphaFoldDB" id="A0A6P1VZX0"/>
<evidence type="ECO:0000313" key="2">
    <source>
        <dbReference type="EMBL" id="QHV97320.1"/>
    </source>
</evidence>